<feature type="chain" id="PRO_5039174763" description="Zinc ribbon domain-containing protein" evidence="2">
    <location>
        <begin position="31"/>
        <end position="140"/>
    </location>
</feature>
<gene>
    <name evidence="3" type="ORF">H9945_10985</name>
</gene>
<protein>
    <recommendedName>
        <fullName evidence="5">Zinc ribbon domain-containing protein</fullName>
    </recommendedName>
</protein>
<dbReference type="EMBL" id="DWYG01000185">
    <property type="protein sequence ID" value="HJB43009.1"/>
    <property type="molecule type" value="Genomic_DNA"/>
</dbReference>
<evidence type="ECO:0000313" key="3">
    <source>
        <dbReference type="EMBL" id="HJB43009.1"/>
    </source>
</evidence>
<reference evidence="3" key="1">
    <citation type="journal article" date="2021" name="PeerJ">
        <title>Extensive microbial diversity within the chicken gut microbiome revealed by metagenomics and culture.</title>
        <authorList>
            <person name="Gilroy R."/>
            <person name="Ravi A."/>
            <person name="Getino M."/>
            <person name="Pursley I."/>
            <person name="Horton D.L."/>
            <person name="Alikhan N.F."/>
            <person name="Baker D."/>
            <person name="Gharbi K."/>
            <person name="Hall N."/>
            <person name="Watson M."/>
            <person name="Adriaenssens E.M."/>
            <person name="Foster-Nyarko E."/>
            <person name="Jarju S."/>
            <person name="Secka A."/>
            <person name="Antonio M."/>
            <person name="Oren A."/>
            <person name="Chaudhuri R.R."/>
            <person name="La Ragione R."/>
            <person name="Hildebrand F."/>
            <person name="Pallen M.J."/>
        </authorList>
    </citation>
    <scope>NUCLEOTIDE SEQUENCE</scope>
    <source>
        <strain evidence="3">ChiBcec8-13705</strain>
    </source>
</reference>
<keyword evidence="2" id="KW-0732">Signal</keyword>
<keyword evidence="1" id="KW-1133">Transmembrane helix</keyword>
<keyword evidence="1" id="KW-0812">Transmembrane</keyword>
<evidence type="ECO:0000313" key="4">
    <source>
        <dbReference type="Proteomes" id="UP000886803"/>
    </source>
</evidence>
<evidence type="ECO:0008006" key="5">
    <source>
        <dbReference type="Google" id="ProtNLM"/>
    </source>
</evidence>
<sequence length="140" mass="14627">MKPRLSARTSRRLQLASFAAAILLLLAAWAAAQCMPPAETPLPSEEANASISIEIDGTSAEADASISIEIDGTSAAKAEVSLAPLEAACFALCGAAIVLLLAGQVQAWFFYRCPHCTGSLLRVRGPMPEFCPHCGNVIGQ</sequence>
<comment type="caution">
    <text evidence="3">The sequence shown here is derived from an EMBL/GenBank/DDBJ whole genome shotgun (WGS) entry which is preliminary data.</text>
</comment>
<reference evidence="3" key="2">
    <citation type="submission" date="2021-04" db="EMBL/GenBank/DDBJ databases">
        <authorList>
            <person name="Gilroy R."/>
        </authorList>
    </citation>
    <scope>NUCLEOTIDE SEQUENCE</scope>
    <source>
        <strain evidence="3">ChiBcec8-13705</strain>
    </source>
</reference>
<keyword evidence="1" id="KW-0472">Membrane</keyword>
<name>A0A9D2S4H2_9FIRM</name>
<accession>A0A9D2S4H2</accession>
<feature type="signal peptide" evidence="2">
    <location>
        <begin position="1"/>
        <end position="30"/>
    </location>
</feature>
<feature type="transmembrane region" description="Helical" evidence="1">
    <location>
        <begin position="82"/>
        <end position="102"/>
    </location>
</feature>
<dbReference type="AlphaFoldDB" id="A0A9D2S4H2"/>
<dbReference type="Proteomes" id="UP000886803">
    <property type="component" value="Unassembled WGS sequence"/>
</dbReference>
<organism evidence="3 4">
    <name type="scientific">Candidatus Gemmiger avicola</name>
    <dbReference type="NCBI Taxonomy" id="2838605"/>
    <lineage>
        <taxon>Bacteria</taxon>
        <taxon>Bacillati</taxon>
        <taxon>Bacillota</taxon>
        <taxon>Clostridia</taxon>
        <taxon>Eubacteriales</taxon>
        <taxon>Gemmiger</taxon>
    </lineage>
</organism>
<evidence type="ECO:0000256" key="2">
    <source>
        <dbReference type="SAM" id="SignalP"/>
    </source>
</evidence>
<proteinExistence type="predicted"/>
<evidence type="ECO:0000256" key="1">
    <source>
        <dbReference type="SAM" id="Phobius"/>
    </source>
</evidence>